<dbReference type="GO" id="GO:0005930">
    <property type="term" value="C:axoneme"/>
    <property type="evidence" value="ECO:0007669"/>
    <property type="project" value="UniProtKB-ARBA"/>
</dbReference>
<keyword evidence="8" id="KW-0966">Cell projection</keyword>
<dbReference type="InterPro" id="IPR019775">
    <property type="entry name" value="WD40_repeat_CS"/>
</dbReference>
<comment type="caution">
    <text evidence="15">The sequence shown here is derived from an EMBL/GenBank/DDBJ whole genome shotgun (WGS) entry which is preliminary data.</text>
</comment>
<keyword evidence="4 13" id="KW-0853">WD repeat</keyword>
<protein>
    <recommendedName>
        <fullName evidence="10">Cilia- and flagella-associated protein 52</fullName>
    </recommendedName>
</protein>
<dbReference type="SUPFAM" id="SSF50978">
    <property type="entry name" value="WD40 repeat-like"/>
    <property type="match status" value="2"/>
</dbReference>
<reference evidence="15 16" key="1">
    <citation type="submission" date="2016-04" db="EMBL/GenBank/DDBJ databases">
        <title>The genome of Intoshia linei affirms orthonectids as highly simplified spiralians.</title>
        <authorList>
            <person name="Mikhailov K.V."/>
            <person name="Slusarev G.S."/>
            <person name="Nikitin M.A."/>
            <person name="Logacheva M.D."/>
            <person name="Penin A."/>
            <person name="Aleoshin V."/>
            <person name="Panchin Y.V."/>
        </authorList>
    </citation>
    <scope>NUCLEOTIDE SEQUENCE [LARGE SCALE GENOMIC DNA]</scope>
    <source>
        <strain evidence="15">Intl2013</strain>
        <tissue evidence="15">Whole animal</tissue>
    </source>
</reference>
<dbReference type="InterPro" id="IPR050630">
    <property type="entry name" value="WD_repeat_EMAP"/>
</dbReference>
<evidence type="ECO:0000259" key="14">
    <source>
        <dbReference type="Pfam" id="PF23409"/>
    </source>
</evidence>
<name>A0A177BBM2_9BILA</name>
<organism evidence="15 16">
    <name type="scientific">Intoshia linei</name>
    <dbReference type="NCBI Taxonomy" id="1819745"/>
    <lineage>
        <taxon>Eukaryota</taxon>
        <taxon>Metazoa</taxon>
        <taxon>Spiralia</taxon>
        <taxon>Lophotrochozoa</taxon>
        <taxon>Mesozoa</taxon>
        <taxon>Orthonectida</taxon>
        <taxon>Rhopaluridae</taxon>
        <taxon>Intoshia</taxon>
    </lineage>
</organism>
<feature type="repeat" description="WD" evidence="13">
    <location>
        <begin position="102"/>
        <end position="138"/>
    </location>
</feature>
<evidence type="ECO:0000256" key="6">
    <source>
        <dbReference type="ARBA" id="ARBA00022846"/>
    </source>
</evidence>
<dbReference type="PROSITE" id="PS50082">
    <property type="entry name" value="WD_REPEATS_2"/>
    <property type="match status" value="5"/>
</dbReference>
<evidence type="ECO:0000256" key="7">
    <source>
        <dbReference type="ARBA" id="ARBA00023069"/>
    </source>
</evidence>
<dbReference type="Proteomes" id="UP000078046">
    <property type="component" value="Unassembled WGS sequence"/>
</dbReference>
<sequence length="703" mass="79004">MADKVSKLKFGGMIGFNAGIIDGLLIHPNNKYFIYSVGCSVIIESIVEREQTFISKHKNNISCISVSKCGRFIGSGDQTHRGFKSELIIWDFENMNEYYRCETPHQEKMISIDFSPNSSYLATLGGQDDGKIVIWDLEKRIPICGDSAQMDKAGVCNVVKFLNNDDASFVTAGERTIRVWKLHRENRKIKSIDCATGQIKRNIICVEVAHDDSVSYCGSTTGDILIISLNSCKLMSVVPKKNLYTLGVINIKYLKNNYLLIGTNEGVVSLTDQNISKKRASVKLDGGVTSIVLRGAGHQFYVSTGKCSIYKFDLANFKHELIFTSHGHPINDIVFPKDCSRIFATCSFENIRIWDSKKRLELLRINVPNMTCNCLEFSTDGSKIISGWNDGRIRTYYPQSGRKMYTIHNAHISEVTAICIFSYANKLISGSNEGVIRVWQVERMETKRGSMYVDKLLFSLNEHKARVTCIKMRNNNNECVTSSTDGSCIIWNLETQIRIHMIRLNTLFKYVCYTPDEYQIITTGNDRKVGYWETYDASNIREIEASQSGCINGMDICSNGKFFVSGGDDKILKVWDYEEGIMTHYGELHGASITKLKISPDNNTIVSVGEDGSILIWNAPDMSTFSGTTVDQSIETEEKILEDTIENEIISKSNNLEISRDEIKNVPTPLKAKANNDEIKSLKKADSATKCEKIKNIKCSSIC</sequence>
<gene>
    <name evidence="15" type="ORF">A3Q56_01172</name>
</gene>
<dbReference type="PANTHER" id="PTHR13720:SF14">
    <property type="entry name" value="CILIA- AND FLAGELLA-ASSOCIATED PROTEIN 52"/>
    <property type="match status" value="1"/>
</dbReference>
<keyword evidence="5" id="KW-0677">Repeat</keyword>
<dbReference type="FunFam" id="2.130.10.10:FF:001320">
    <property type="entry name" value="Predicted protein"/>
    <property type="match status" value="1"/>
</dbReference>
<dbReference type="InterPro" id="IPR015943">
    <property type="entry name" value="WD40/YVTN_repeat-like_dom_sf"/>
</dbReference>
<feature type="repeat" description="WD" evidence="13">
    <location>
        <begin position="586"/>
        <end position="618"/>
    </location>
</feature>
<keyword evidence="16" id="KW-1185">Reference proteome</keyword>
<evidence type="ECO:0000256" key="13">
    <source>
        <dbReference type="PROSITE-ProRule" id="PRU00221"/>
    </source>
</evidence>
<evidence type="ECO:0000256" key="1">
    <source>
        <dbReference type="ARBA" id="ARBA00004230"/>
    </source>
</evidence>
<dbReference type="InterPro" id="IPR036322">
    <property type="entry name" value="WD40_repeat_dom_sf"/>
</dbReference>
<comment type="subcellular location">
    <subcellularLocation>
        <location evidence="1">Cell projection</location>
        <location evidence="1">Cilium</location>
        <location evidence="1">Flagellum</location>
    </subcellularLocation>
    <subcellularLocation>
        <location evidence="2">Cytoplasm</location>
    </subcellularLocation>
</comment>
<dbReference type="GO" id="GO:0031514">
    <property type="term" value="C:motile cilium"/>
    <property type="evidence" value="ECO:0007669"/>
    <property type="project" value="UniProtKB-SubCell"/>
</dbReference>
<dbReference type="Gene3D" id="2.130.10.10">
    <property type="entry name" value="YVTN repeat-like/Quinoprotein amine dehydrogenase"/>
    <property type="match status" value="3"/>
</dbReference>
<dbReference type="EMBL" id="LWCA01000086">
    <property type="protein sequence ID" value="OAF71033.1"/>
    <property type="molecule type" value="Genomic_DNA"/>
</dbReference>
<feature type="repeat" description="WD" evidence="13">
    <location>
        <begin position="544"/>
        <end position="585"/>
    </location>
</feature>
<dbReference type="OrthoDB" id="6252103at2759"/>
<dbReference type="InterPro" id="IPR055439">
    <property type="entry name" value="Beta-prop_EML_1st"/>
</dbReference>
<evidence type="ECO:0000256" key="11">
    <source>
        <dbReference type="ARBA" id="ARBA00046056"/>
    </source>
</evidence>
<accession>A0A177BBM2</accession>
<dbReference type="PROSITE" id="PS50294">
    <property type="entry name" value="WD_REPEATS_REGION"/>
    <property type="match status" value="3"/>
</dbReference>
<comment type="subunit">
    <text evidence="12">Microtubule inner protein component of sperm flagellar doublet microtubules. Interacts with BRCA2. Interacts with the CCT chaperonin complex. Interacts with HSP70. Interacts with AK8. Interacts with CFAP45. Interacts with DNAI1. Interacts with IQDC.</text>
</comment>
<dbReference type="InterPro" id="IPR001680">
    <property type="entry name" value="WD40_rpt"/>
</dbReference>
<evidence type="ECO:0000313" key="15">
    <source>
        <dbReference type="EMBL" id="OAF71033.1"/>
    </source>
</evidence>
<evidence type="ECO:0000256" key="2">
    <source>
        <dbReference type="ARBA" id="ARBA00004496"/>
    </source>
</evidence>
<feature type="repeat" description="WD" evidence="13">
    <location>
        <begin position="460"/>
        <end position="501"/>
    </location>
</feature>
<feature type="repeat" description="WD" evidence="13">
    <location>
        <begin position="408"/>
        <end position="449"/>
    </location>
</feature>
<dbReference type="SMART" id="SM00320">
    <property type="entry name" value="WD40"/>
    <property type="match status" value="11"/>
</dbReference>
<evidence type="ECO:0000256" key="4">
    <source>
        <dbReference type="ARBA" id="ARBA00022574"/>
    </source>
</evidence>
<dbReference type="PROSITE" id="PS00678">
    <property type="entry name" value="WD_REPEATS_1"/>
    <property type="match status" value="2"/>
</dbReference>
<keyword evidence="3" id="KW-0963">Cytoplasm</keyword>
<evidence type="ECO:0000313" key="16">
    <source>
        <dbReference type="Proteomes" id="UP000078046"/>
    </source>
</evidence>
<evidence type="ECO:0000256" key="3">
    <source>
        <dbReference type="ARBA" id="ARBA00022490"/>
    </source>
</evidence>
<evidence type="ECO:0000256" key="12">
    <source>
        <dbReference type="ARBA" id="ARBA00047117"/>
    </source>
</evidence>
<evidence type="ECO:0000256" key="10">
    <source>
        <dbReference type="ARBA" id="ARBA00029552"/>
    </source>
</evidence>
<dbReference type="PANTHER" id="PTHR13720">
    <property type="entry name" value="WD-40 REPEAT PROTEIN"/>
    <property type="match status" value="1"/>
</dbReference>
<feature type="domain" description="EML-like first beta-propeller" evidence="14">
    <location>
        <begin position="51"/>
        <end position="310"/>
    </location>
</feature>
<keyword evidence="7" id="KW-0969">Cilium</keyword>
<dbReference type="AlphaFoldDB" id="A0A177BBM2"/>
<evidence type="ECO:0000256" key="9">
    <source>
        <dbReference type="ARBA" id="ARBA00029456"/>
    </source>
</evidence>
<evidence type="ECO:0000256" key="5">
    <source>
        <dbReference type="ARBA" id="ARBA00022737"/>
    </source>
</evidence>
<comment type="function">
    <text evidence="11">Microtubule inner protein (MIP) part of the dynein-decorated doublet microtubules (DMTs) in cilia axoneme. Important for proper ciliary and flagellar beating. May act in cooperation with CFAP45 and axonemal dynein subunit DNAH11. May play a role in cell growth and/or survival.</text>
</comment>
<dbReference type="FunFam" id="2.130.10.10:FF:000207">
    <property type="entry name" value="Cilia- and flagella-associated protein 52"/>
    <property type="match status" value="1"/>
</dbReference>
<comment type="similarity">
    <text evidence="9">Belongs to the CFAP52 family.</text>
</comment>
<dbReference type="Pfam" id="PF00400">
    <property type="entry name" value="WD40"/>
    <property type="match status" value="4"/>
</dbReference>
<keyword evidence="6" id="KW-0282">Flagellum</keyword>
<dbReference type="Pfam" id="PF23409">
    <property type="entry name" value="Beta-prop_EML"/>
    <property type="match status" value="1"/>
</dbReference>
<evidence type="ECO:0000256" key="8">
    <source>
        <dbReference type="ARBA" id="ARBA00023273"/>
    </source>
</evidence>
<proteinExistence type="inferred from homology"/>